<organism evidence="2 3">
    <name type="scientific">Emticicia agri</name>
    <dbReference type="NCBI Taxonomy" id="2492393"/>
    <lineage>
        <taxon>Bacteria</taxon>
        <taxon>Pseudomonadati</taxon>
        <taxon>Bacteroidota</taxon>
        <taxon>Cytophagia</taxon>
        <taxon>Cytophagales</taxon>
        <taxon>Leadbetterellaceae</taxon>
        <taxon>Emticicia</taxon>
    </lineage>
</organism>
<reference evidence="2 3" key="1">
    <citation type="submission" date="2019-02" db="EMBL/GenBank/DDBJ databases">
        <title>Bacterial novel species Emticicia sp. 17J42-9 isolated from soil.</title>
        <authorList>
            <person name="Jung H.-Y."/>
        </authorList>
    </citation>
    <scope>NUCLEOTIDE SEQUENCE [LARGE SCALE GENOMIC DNA]</scope>
    <source>
        <strain evidence="2 3">17J42-9</strain>
    </source>
</reference>
<dbReference type="PANTHER" id="PTHR34387:SF1">
    <property type="entry name" value="PERIPLASMIC IMMUNOGENIC PROTEIN"/>
    <property type="match status" value="1"/>
</dbReference>
<keyword evidence="3" id="KW-1185">Reference proteome</keyword>
<comment type="caution">
    <text evidence="2">The sequence shown here is derived from an EMBL/GenBank/DDBJ whole genome shotgun (WGS) entry which is preliminary data.</text>
</comment>
<dbReference type="InterPro" id="IPR007497">
    <property type="entry name" value="SIMPL/DUF541"/>
</dbReference>
<dbReference type="Gene3D" id="3.30.70.2970">
    <property type="entry name" value="Protein of unknown function (DUF541), domain 2"/>
    <property type="match status" value="1"/>
</dbReference>
<dbReference type="Pfam" id="PF04402">
    <property type="entry name" value="SIMPL"/>
    <property type="match status" value="1"/>
</dbReference>
<dbReference type="GO" id="GO:0006974">
    <property type="term" value="P:DNA damage response"/>
    <property type="evidence" value="ECO:0007669"/>
    <property type="project" value="TreeGrafter"/>
</dbReference>
<proteinExistence type="predicted"/>
<dbReference type="RefSeq" id="WP_130020592.1">
    <property type="nucleotide sequence ID" value="NZ_SEWF01000010.1"/>
</dbReference>
<dbReference type="OrthoDB" id="1242975at2"/>
<evidence type="ECO:0000313" key="3">
    <source>
        <dbReference type="Proteomes" id="UP000293162"/>
    </source>
</evidence>
<protein>
    <submittedName>
        <fullName evidence="2">DUF541 domain-containing protein</fullName>
    </submittedName>
</protein>
<feature type="signal peptide" evidence="1">
    <location>
        <begin position="1"/>
        <end position="19"/>
    </location>
</feature>
<accession>A0A4Q5M1R8</accession>
<sequence length="239" mass="27565">MKRLLFAFLLAGYTFTINAQDNMAKDPVKKIEVTGSAEMEIVPDEIYFSISLKEYFKDEKNQKDKVTIDVLEKQLIAAVIKAGFPRDNLTIKAITGYRNWTGKKKPLYFLESKRYVLKMNNLYKSDVILDEVDDKGIEFVNIDHVDHSQIKDYRKEIKIKALQAAKEKATYLLESINEKVGDILMIEELDDQFYAPQPMMMSNVRMMKAGGDAAPMEDSSLEYQKIKLSYKMKAAFKIK</sequence>
<feature type="chain" id="PRO_5020802729" evidence="1">
    <location>
        <begin position="20"/>
        <end position="239"/>
    </location>
</feature>
<dbReference type="AlphaFoldDB" id="A0A4Q5M1R8"/>
<evidence type="ECO:0000313" key="2">
    <source>
        <dbReference type="EMBL" id="RYU95985.1"/>
    </source>
</evidence>
<gene>
    <name evidence="2" type="ORF">EWM59_08800</name>
</gene>
<keyword evidence="1" id="KW-0732">Signal</keyword>
<dbReference type="Proteomes" id="UP000293162">
    <property type="component" value="Unassembled WGS sequence"/>
</dbReference>
<dbReference type="Gene3D" id="3.30.110.170">
    <property type="entry name" value="Protein of unknown function (DUF541), domain 1"/>
    <property type="match status" value="1"/>
</dbReference>
<dbReference type="InterPro" id="IPR052022">
    <property type="entry name" value="26kDa_periplasmic_antigen"/>
</dbReference>
<name>A0A4Q5M1R8_9BACT</name>
<evidence type="ECO:0000256" key="1">
    <source>
        <dbReference type="SAM" id="SignalP"/>
    </source>
</evidence>
<dbReference type="EMBL" id="SEWF01000010">
    <property type="protein sequence ID" value="RYU95985.1"/>
    <property type="molecule type" value="Genomic_DNA"/>
</dbReference>
<dbReference type="PANTHER" id="PTHR34387">
    <property type="entry name" value="SLR1258 PROTEIN"/>
    <property type="match status" value="1"/>
</dbReference>